<proteinExistence type="predicted"/>
<dbReference type="Proteomes" id="UP000691718">
    <property type="component" value="Unassembled WGS sequence"/>
</dbReference>
<evidence type="ECO:0000313" key="3">
    <source>
        <dbReference type="EMBL" id="CAG5055620.1"/>
    </source>
</evidence>
<sequence length="309" mass="33740">MSLPSKINKENFRLLDLSSDEESEDLQLEIIPNRKKKITRKERNRTATPKVPETNIGAEVQCALRWAVRGTLLLWLLMLTWICAALYDQVSSMRIDIAKVSTSSDSVGDALQVCHTAAKELRANATDLNARLIRLEREHMELVKRMEQTAGELAAVSDQLSAAPKLADTPRRLAELQRTVADFGSQINSFDGALASARKQAVTATSGVEEVKTLLHQLEQRTNETVANVTSNAKTEDNLKEQIAALNVTLIGKVNALQTRIEEMNKPVSTLAPVNVTPSSSTTSSTTSSSTSTTTQTPGPPVKPSILRP</sequence>
<name>A0A8S3Y4Z5_PARAO</name>
<keyword evidence="1" id="KW-0175">Coiled coil</keyword>
<feature type="compositionally biased region" description="Low complexity" evidence="2">
    <location>
        <begin position="277"/>
        <end position="295"/>
    </location>
</feature>
<accession>A0A8S3Y4Z5</accession>
<dbReference type="EMBL" id="CAJQZP010001584">
    <property type="protein sequence ID" value="CAG5055620.1"/>
    <property type="molecule type" value="Genomic_DNA"/>
</dbReference>
<organism evidence="3 4">
    <name type="scientific">Parnassius apollo</name>
    <name type="common">Apollo butterfly</name>
    <name type="synonym">Papilio apollo</name>
    <dbReference type="NCBI Taxonomy" id="110799"/>
    <lineage>
        <taxon>Eukaryota</taxon>
        <taxon>Metazoa</taxon>
        <taxon>Ecdysozoa</taxon>
        <taxon>Arthropoda</taxon>
        <taxon>Hexapoda</taxon>
        <taxon>Insecta</taxon>
        <taxon>Pterygota</taxon>
        <taxon>Neoptera</taxon>
        <taxon>Endopterygota</taxon>
        <taxon>Lepidoptera</taxon>
        <taxon>Glossata</taxon>
        <taxon>Ditrysia</taxon>
        <taxon>Papilionoidea</taxon>
        <taxon>Papilionidae</taxon>
        <taxon>Parnassiinae</taxon>
        <taxon>Parnassini</taxon>
        <taxon>Parnassius</taxon>
        <taxon>Parnassius</taxon>
    </lineage>
</organism>
<comment type="caution">
    <text evidence="3">The sequence shown here is derived from an EMBL/GenBank/DDBJ whole genome shotgun (WGS) entry which is preliminary data.</text>
</comment>
<feature type="coiled-coil region" evidence="1">
    <location>
        <begin position="118"/>
        <end position="152"/>
    </location>
</feature>
<reference evidence="3" key="1">
    <citation type="submission" date="2021-04" db="EMBL/GenBank/DDBJ databases">
        <authorList>
            <person name="Tunstrom K."/>
        </authorList>
    </citation>
    <scope>NUCLEOTIDE SEQUENCE</scope>
</reference>
<feature type="region of interest" description="Disordered" evidence="2">
    <location>
        <begin position="271"/>
        <end position="309"/>
    </location>
</feature>
<evidence type="ECO:0000256" key="1">
    <source>
        <dbReference type="SAM" id="Coils"/>
    </source>
</evidence>
<evidence type="ECO:0000256" key="2">
    <source>
        <dbReference type="SAM" id="MobiDB-lite"/>
    </source>
</evidence>
<keyword evidence="4" id="KW-1185">Reference proteome</keyword>
<protein>
    <submittedName>
        <fullName evidence="3">(apollo) hypothetical protein</fullName>
    </submittedName>
</protein>
<evidence type="ECO:0000313" key="4">
    <source>
        <dbReference type="Proteomes" id="UP000691718"/>
    </source>
</evidence>
<gene>
    <name evidence="3" type="ORF">PAPOLLO_LOCUS26348</name>
</gene>
<dbReference type="AlphaFoldDB" id="A0A8S3Y4Z5"/>
<dbReference type="OrthoDB" id="10009315at2759"/>